<proteinExistence type="inferred from homology"/>
<organism evidence="9 10">
    <name type="scientific">Eubacterium ventriosum</name>
    <dbReference type="NCBI Taxonomy" id="39496"/>
    <lineage>
        <taxon>Bacteria</taxon>
        <taxon>Bacillati</taxon>
        <taxon>Bacillota</taxon>
        <taxon>Clostridia</taxon>
        <taxon>Eubacteriales</taxon>
        <taxon>Eubacteriaceae</taxon>
        <taxon>Eubacterium</taxon>
    </lineage>
</organism>
<feature type="transmembrane region" description="Helical" evidence="7">
    <location>
        <begin position="231"/>
        <end position="250"/>
    </location>
</feature>
<gene>
    <name evidence="9" type="ORF">DW018_01545</name>
</gene>
<keyword evidence="9" id="KW-0808">Transferase</keyword>
<evidence type="ECO:0000313" key="10">
    <source>
        <dbReference type="Proteomes" id="UP000283314"/>
    </source>
</evidence>
<dbReference type="EMBL" id="QROT01000001">
    <property type="protein sequence ID" value="RHL48125.1"/>
    <property type="molecule type" value="Genomic_DNA"/>
</dbReference>
<evidence type="ECO:0000256" key="2">
    <source>
        <dbReference type="ARBA" id="ARBA00007400"/>
    </source>
</evidence>
<evidence type="ECO:0000256" key="6">
    <source>
        <dbReference type="ARBA" id="ARBA00023136"/>
    </source>
</evidence>
<dbReference type="GO" id="GO:0016413">
    <property type="term" value="F:O-acetyltransferase activity"/>
    <property type="evidence" value="ECO:0007669"/>
    <property type="project" value="TreeGrafter"/>
</dbReference>
<evidence type="ECO:0000256" key="4">
    <source>
        <dbReference type="ARBA" id="ARBA00022692"/>
    </source>
</evidence>
<protein>
    <submittedName>
        <fullName evidence="9">Acyltransferase</fullName>
    </submittedName>
</protein>
<dbReference type="GeneID" id="66465914"/>
<keyword evidence="3" id="KW-1003">Cell membrane</keyword>
<feature type="transmembrane region" description="Helical" evidence="7">
    <location>
        <begin position="122"/>
        <end position="141"/>
    </location>
</feature>
<evidence type="ECO:0000256" key="3">
    <source>
        <dbReference type="ARBA" id="ARBA00022475"/>
    </source>
</evidence>
<evidence type="ECO:0000256" key="1">
    <source>
        <dbReference type="ARBA" id="ARBA00004651"/>
    </source>
</evidence>
<comment type="similarity">
    <text evidence="2">Belongs to the acyltransferase 3 family.</text>
</comment>
<dbReference type="Pfam" id="PF01757">
    <property type="entry name" value="Acyl_transf_3"/>
    <property type="match status" value="1"/>
</dbReference>
<name>A0A415LHT2_9FIRM</name>
<dbReference type="InterPro" id="IPR002656">
    <property type="entry name" value="Acyl_transf_3_dom"/>
</dbReference>
<feature type="transmembrane region" description="Helical" evidence="7">
    <location>
        <begin position="148"/>
        <end position="168"/>
    </location>
</feature>
<comment type="subcellular location">
    <subcellularLocation>
        <location evidence="1">Cell membrane</location>
        <topology evidence="1">Multi-pass membrane protein</topology>
    </subcellularLocation>
</comment>
<keyword evidence="9" id="KW-0012">Acyltransferase</keyword>
<evidence type="ECO:0000256" key="7">
    <source>
        <dbReference type="SAM" id="Phobius"/>
    </source>
</evidence>
<feature type="transmembrane region" description="Helical" evidence="7">
    <location>
        <begin position="288"/>
        <end position="309"/>
    </location>
</feature>
<dbReference type="RefSeq" id="WP_118379135.1">
    <property type="nucleotide sequence ID" value="NZ_CABJDQ010000001.1"/>
</dbReference>
<feature type="transmembrane region" description="Helical" evidence="7">
    <location>
        <begin position="262"/>
        <end position="282"/>
    </location>
</feature>
<comment type="caution">
    <text evidence="9">The sequence shown here is derived from an EMBL/GenBank/DDBJ whole genome shotgun (WGS) entry which is preliminary data.</text>
</comment>
<feature type="transmembrane region" description="Helical" evidence="7">
    <location>
        <begin position="12"/>
        <end position="31"/>
    </location>
</feature>
<feature type="transmembrane region" description="Helical" evidence="7">
    <location>
        <begin position="81"/>
        <end position="102"/>
    </location>
</feature>
<dbReference type="AlphaFoldDB" id="A0A415LHT2"/>
<dbReference type="Proteomes" id="UP000283314">
    <property type="component" value="Unassembled WGS sequence"/>
</dbReference>
<feature type="transmembrane region" description="Helical" evidence="7">
    <location>
        <begin position="43"/>
        <end position="61"/>
    </location>
</feature>
<dbReference type="PANTHER" id="PTHR40074:SF2">
    <property type="entry name" value="O-ACETYLTRANSFERASE WECH"/>
    <property type="match status" value="1"/>
</dbReference>
<feature type="transmembrane region" description="Helical" evidence="7">
    <location>
        <begin position="202"/>
        <end position="219"/>
    </location>
</feature>
<feature type="domain" description="Acyltransferase 3" evidence="8">
    <location>
        <begin position="7"/>
        <end position="306"/>
    </location>
</feature>
<keyword evidence="6 7" id="KW-0472">Membrane</keyword>
<reference evidence="9 10" key="1">
    <citation type="submission" date="2018-08" db="EMBL/GenBank/DDBJ databases">
        <title>A genome reference for cultivated species of the human gut microbiota.</title>
        <authorList>
            <person name="Zou Y."/>
            <person name="Xue W."/>
            <person name="Luo G."/>
        </authorList>
    </citation>
    <scope>NUCLEOTIDE SEQUENCE [LARGE SCALE GENOMIC DNA]</scope>
    <source>
        <strain evidence="9 10">AF37-4</strain>
    </source>
</reference>
<accession>A0A415LHT2</accession>
<dbReference type="PANTHER" id="PTHR40074">
    <property type="entry name" value="O-ACETYLTRANSFERASE WECH"/>
    <property type="match status" value="1"/>
</dbReference>
<keyword evidence="4 7" id="KW-0812">Transmembrane</keyword>
<keyword evidence="5 7" id="KW-1133">Transmembrane helix</keyword>
<dbReference type="GO" id="GO:0009246">
    <property type="term" value="P:enterobacterial common antigen biosynthetic process"/>
    <property type="evidence" value="ECO:0007669"/>
    <property type="project" value="TreeGrafter"/>
</dbReference>
<evidence type="ECO:0000259" key="8">
    <source>
        <dbReference type="Pfam" id="PF01757"/>
    </source>
</evidence>
<dbReference type="GO" id="GO:0005886">
    <property type="term" value="C:plasma membrane"/>
    <property type="evidence" value="ECO:0007669"/>
    <property type="project" value="UniProtKB-SubCell"/>
</dbReference>
<evidence type="ECO:0000256" key="5">
    <source>
        <dbReference type="ARBA" id="ARBA00022989"/>
    </source>
</evidence>
<evidence type="ECO:0000313" key="9">
    <source>
        <dbReference type="EMBL" id="RHL48125.1"/>
    </source>
</evidence>
<sequence>MKRDKLVDCLKGYACFLVVLGHVIMGIRNAGIVCPAYSEKLEMFIWSFHVALFFFLSGYVYNITGEWRRKKTRSRFILYKFINLGIPYIVFSCIYIILNSLISSTNHNNSINDIIWIWKTPVAQYWFLYTLFILFAIWAVLSKILKNWQITILLVIIYYICFFSSISLPFLERGLPYALCFGIGTSLDNLKIKEINNAKKIGLIVLHVLLVNAFIFTNITGKPFIDDIEEVLGIMASIALISLAIERINVKKILMFINRYSLPIYLLHTIFTAGIRTVLMKIGIGNYVVNVVAGIILGIFAPICIAILANKSTVLEIFFYPTKTVEKLRGEKTND</sequence>